<protein>
    <submittedName>
        <fullName evidence="1">Uncharacterized protein</fullName>
    </submittedName>
</protein>
<dbReference type="AlphaFoldDB" id="D5V5D7"/>
<organism evidence="1 2">
    <name type="scientific">Arcobacter nitrofigilis (strain ATCC 33309 / DSM 7299 / CCUG 15893 / LMG 7604 / NCTC 12251 / CI)</name>
    <name type="common">Campylobacter nitrofigilis</name>
    <dbReference type="NCBI Taxonomy" id="572480"/>
    <lineage>
        <taxon>Bacteria</taxon>
        <taxon>Pseudomonadati</taxon>
        <taxon>Campylobacterota</taxon>
        <taxon>Epsilonproteobacteria</taxon>
        <taxon>Campylobacterales</taxon>
        <taxon>Arcobacteraceae</taxon>
        <taxon>Arcobacter</taxon>
    </lineage>
</organism>
<sequence>MTINDNWVEQDLNPILSFSSQGKILHTNQEAQFLLNRVKKEQLYDLALKYAPSNYGFETSYINLTFYNYIFYAISVTYENDDEIHMKLYKSTSVKQDKKYAPKNTSKTNIFTLVDLTISTRKTKSEIKFIKNYDPSIPEFLMVASDFLKLLNNIYDAFNNNCKVLNTSVKLKTGEYIKLDDRKHSLVTIEIYADNYEQYNMDAVKHDKNRSSMILTLEKEKAIIDLPLILK</sequence>
<dbReference type="eggNOG" id="COG3852">
    <property type="taxonomic scope" value="Bacteria"/>
</dbReference>
<keyword evidence="2" id="KW-1185">Reference proteome</keyword>
<evidence type="ECO:0000313" key="2">
    <source>
        <dbReference type="Proteomes" id="UP000000939"/>
    </source>
</evidence>
<evidence type="ECO:0000313" key="1">
    <source>
        <dbReference type="EMBL" id="ADG93072.1"/>
    </source>
</evidence>
<proteinExistence type="predicted"/>
<dbReference type="EMBL" id="CP001999">
    <property type="protein sequence ID" value="ADG93072.1"/>
    <property type="molecule type" value="Genomic_DNA"/>
</dbReference>
<dbReference type="HOGENOM" id="CLU_103737_0_0_7"/>
<gene>
    <name evidence="1" type="ordered locus">Arnit_1414</name>
</gene>
<name>D5V5D7_ARCNC</name>
<accession>D5V5D7</accession>
<dbReference type="OrthoDB" id="5347385at2"/>
<dbReference type="RefSeq" id="WP_013135217.1">
    <property type="nucleotide sequence ID" value="NC_014166.1"/>
</dbReference>
<dbReference type="Proteomes" id="UP000000939">
    <property type="component" value="Chromosome"/>
</dbReference>
<dbReference type="KEGG" id="ant:Arnit_1414"/>
<dbReference type="STRING" id="572480.Arnit_1414"/>
<reference evidence="1 2" key="1">
    <citation type="journal article" date="2010" name="Stand. Genomic Sci.">
        <title>Complete genome sequence of Arcobacter nitrofigilis type strain (CI).</title>
        <authorList>
            <person name="Pati A."/>
            <person name="Gronow S."/>
            <person name="Lapidus A."/>
            <person name="Copeland A."/>
            <person name="Glavina Del Rio T."/>
            <person name="Nolan M."/>
            <person name="Lucas S."/>
            <person name="Tice H."/>
            <person name="Cheng J.F."/>
            <person name="Han C."/>
            <person name="Chertkov O."/>
            <person name="Bruce D."/>
            <person name="Tapia R."/>
            <person name="Goodwin L."/>
            <person name="Pitluck S."/>
            <person name="Liolios K."/>
            <person name="Ivanova N."/>
            <person name="Mavromatis K."/>
            <person name="Chen A."/>
            <person name="Palaniappan K."/>
            <person name="Land M."/>
            <person name="Hauser L."/>
            <person name="Chang Y.J."/>
            <person name="Jeffries C.D."/>
            <person name="Detter J.C."/>
            <person name="Rohde M."/>
            <person name="Goker M."/>
            <person name="Bristow J."/>
            <person name="Eisen J.A."/>
            <person name="Markowitz V."/>
            <person name="Hugenholtz P."/>
            <person name="Klenk H.P."/>
            <person name="Kyrpides N.C."/>
        </authorList>
    </citation>
    <scope>NUCLEOTIDE SEQUENCE [LARGE SCALE GENOMIC DNA]</scope>
    <source>
        <strain evidence="2">ATCC 33309 / DSM 7299 / CCUG 15893 / LMG 7604 / NCTC 12251 / CI</strain>
    </source>
</reference>